<sequence length="183" mass="20431">MIRYFYRSVIVLPALISLNLFLWSCNQSSQEEIIFSESSDADQNDSIPIPVTLGEQVIRYATTLLNTPYKIAGKDSLGFDCSGFVSYVFKKYGVEVPSSSRHIARLGNKISIEEAHPGDLVFFRGTDPNSTEVGHIGIVVSAQGEPIKFIHSSSAQASPYVKYDSLSKPNYNRRFIMVKRIID</sequence>
<evidence type="ECO:0000313" key="6">
    <source>
        <dbReference type="EMBL" id="QHT68102.1"/>
    </source>
</evidence>
<protein>
    <submittedName>
        <fullName evidence="6">C40 family peptidase</fullName>
    </submittedName>
</protein>
<evidence type="ECO:0000313" key="7">
    <source>
        <dbReference type="Proteomes" id="UP000480178"/>
    </source>
</evidence>
<dbReference type="AlphaFoldDB" id="A0A6C0GKB9"/>
<evidence type="ECO:0000256" key="2">
    <source>
        <dbReference type="ARBA" id="ARBA00022670"/>
    </source>
</evidence>
<organism evidence="6 7">
    <name type="scientific">Rhodocytophaga rosea</name>
    <dbReference type="NCBI Taxonomy" id="2704465"/>
    <lineage>
        <taxon>Bacteria</taxon>
        <taxon>Pseudomonadati</taxon>
        <taxon>Bacteroidota</taxon>
        <taxon>Cytophagia</taxon>
        <taxon>Cytophagales</taxon>
        <taxon>Rhodocytophagaceae</taxon>
        <taxon>Rhodocytophaga</taxon>
    </lineage>
</organism>
<evidence type="ECO:0000256" key="3">
    <source>
        <dbReference type="ARBA" id="ARBA00022801"/>
    </source>
</evidence>
<feature type="domain" description="NlpC/P60" evidence="5">
    <location>
        <begin position="51"/>
        <end position="182"/>
    </location>
</feature>
<dbReference type="KEGG" id="rhoz:GXP67_16370"/>
<keyword evidence="4" id="KW-0788">Thiol protease</keyword>
<dbReference type="RefSeq" id="WP_162444121.1">
    <property type="nucleotide sequence ID" value="NZ_CP048222.1"/>
</dbReference>
<dbReference type="Pfam" id="PF00877">
    <property type="entry name" value="NLPC_P60"/>
    <property type="match status" value="1"/>
</dbReference>
<dbReference type="GO" id="GO:0008234">
    <property type="term" value="F:cysteine-type peptidase activity"/>
    <property type="evidence" value="ECO:0007669"/>
    <property type="project" value="UniProtKB-KW"/>
</dbReference>
<dbReference type="PROSITE" id="PS51935">
    <property type="entry name" value="NLPC_P60"/>
    <property type="match status" value="1"/>
</dbReference>
<dbReference type="Gene3D" id="3.90.1720.10">
    <property type="entry name" value="endopeptidase domain like (from Nostoc punctiforme)"/>
    <property type="match status" value="1"/>
</dbReference>
<evidence type="ECO:0000259" key="5">
    <source>
        <dbReference type="PROSITE" id="PS51935"/>
    </source>
</evidence>
<name>A0A6C0GKB9_9BACT</name>
<dbReference type="SUPFAM" id="SSF54001">
    <property type="entry name" value="Cysteine proteinases"/>
    <property type="match status" value="1"/>
</dbReference>
<keyword evidence="3" id="KW-0378">Hydrolase</keyword>
<evidence type="ECO:0000256" key="1">
    <source>
        <dbReference type="ARBA" id="ARBA00007074"/>
    </source>
</evidence>
<dbReference type="PANTHER" id="PTHR47053:SF1">
    <property type="entry name" value="MUREIN DD-ENDOPEPTIDASE MEPH-RELATED"/>
    <property type="match status" value="1"/>
</dbReference>
<dbReference type="InterPro" id="IPR051202">
    <property type="entry name" value="Peptidase_C40"/>
</dbReference>
<evidence type="ECO:0000256" key="4">
    <source>
        <dbReference type="ARBA" id="ARBA00022807"/>
    </source>
</evidence>
<keyword evidence="7" id="KW-1185">Reference proteome</keyword>
<dbReference type="Proteomes" id="UP000480178">
    <property type="component" value="Chromosome"/>
</dbReference>
<accession>A0A6C0GKB9</accession>
<proteinExistence type="inferred from homology"/>
<dbReference type="GO" id="GO:0006508">
    <property type="term" value="P:proteolysis"/>
    <property type="evidence" value="ECO:0007669"/>
    <property type="project" value="UniProtKB-KW"/>
</dbReference>
<comment type="similarity">
    <text evidence="1">Belongs to the peptidase C40 family.</text>
</comment>
<gene>
    <name evidence="6" type="ORF">GXP67_16370</name>
</gene>
<dbReference type="EMBL" id="CP048222">
    <property type="protein sequence ID" value="QHT68102.1"/>
    <property type="molecule type" value="Genomic_DNA"/>
</dbReference>
<reference evidence="6 7" key="1">
    <citation type="submission" date="2020-01" db="EMBL/GenBank/DDBJ databases">
        <authorList>
            <person name="Kim M.K."/>
        </authorList>
    </citation>
    <scope>NUCLEOTIDE SEQUENCE [LARGE SCALE GENOMIC DNA]</scope>
    <source>
        <strain evidence="6 7">172606-1</strain>
    </source>
</reference>
<dbReference type="InterPro" id="IPR038765">
    <property type="entry name" value="Papain-like_cys_pep_sf"/>
</dbReference>
<keyword evidence="2" id="KW-0645">Protease</keyword>
<dbReference type="PANTHER" id="PTHR47053">
    <property type="entry name" value="MUREIN DD-ENDOPEPTIDASE MEPH-RELATED"/>
    <property type="match status" value="1"/>
</dbReference>
<dbReference type="InterPro" id="IPR000064">
    <property type="entry name" value="NLP_P60_dom"/>
</dbReference>